<proteinExistence type="predicted"/>
<dbReference type="AlphaFoldDB" id="A0A1G7FZ11"/>
<accession>A0A1G7FZ11</accession>
<dbReference type="Pfam" id="PF13649">
    <property type="entry name" value="Methyltransf_25"/>
    <property type="match status" value="1"/>
</dbReference>
<evidence type="ECO:0000313" key="4">
    <source>
        <dbReference type="EMBL" id="SDE81133.1"/>
    </source>
</evidence>
<keyword evidence="2 4" id="KW-0808">Transferase</keyword>
<dbReference type="OrthoDB" id="9811589at2"/>
<name>A0A1G7FZ11_9BACL</name>
<dbReference type="PANTHER" id="PTHR43861">
    <property type="entry name" value="TRANS-ACONITATE 2-METHYLTRANSFERASE-RELATED"/>
    <property type="match status" value="1"/>
</dbReference>
<evidence type="ECO:0000256" key="2">
    <source>
        <dbReference type="ARBA" id="ARBA00022679"/>
    </source>
</evidence>
<keyword evidence="1 4" id="KW-0489">Methyltransferase</keyword>
<dbReference type="InterPro" id="IPR029063">
    <property type="entry name" value="SAM-dependent_MTases_sf"/>
</dbReference>
<keyword evidence="5" id="KW-1185">Reference proteome</keyword>
<dbReference type="InterPro" id="IPR041698">
    <property type="entry name" value="Methyltransf_25"/>
</dbReference>
<organism evidence="4 5">
    <name type="scientific">Fontibacillus panacisegetis</name>
    <dbReference type="NCBI Taxonomy" id="670482"/>
    <lineage>
        <taxon>Bacteria</taxon>
        <taxon>Bacillati</taxon>
        <taxon>Bacillota</taxon>
        <taxon>Bacilli</taxon>
        <taxon>Bacillales</taxon>
        <taxon>Paenibacillaceae</taxon>
        <taxon>Fontibacillus</taxon>
    </lineage>
</organism>
<dbReference type="STRING" id="670482.SAMN04488542_102219"/>
<gene>
    <name evidence="4" type="ORF">SAMN04488542_102219</name>
</gene>
<dbReference type="Gene3D" id="3.40.50.150">
    <property type="entry name" value="Vaccinia Virus protein VP39"/>
    <property type="match status" value="1"/>
</dbReference>
<evidence type="ECO:0000256" key="1">
    <source>
        <dbReference type="ARBA" id="ARBA00022603"/>
    </source>
</evidence>
<sequence length="257" mass="30001">MASYRKFAYVYDELMQEMPYSEWLTFAHTAWEKYGMPNTVVDLGCGTGSLSIPLANEGFQVTGIDLSGDMLSVAHRKMEMTASGTRLLREGGIRWVQQDMTAWGMPEPVDAVISFCDCLNYLLEEEDILRTFKRTYEGLNDGGTFLFDVHHPKTLQRYEEEQPFIWDDDSVSYIWTCEFDPNRTEIQHDLTIFAREEENGPDIYRRFEESHVQRAYDPAWMREALLKSGFKEVFCYADFKWEEPDEGATRLFYVALK</sequence>
<protein>
    <submittedName>
        <fullName evidence="4">Methyltransferase domain-containing protein</fullName>
    </submittedName>
</protein>
<dbReference type="Proteomes" id="UP000198972">
    <property type="component" value="Unassembled WGS sequence"/>
</dbReference>
<dbReference type="Gene3D" id="2.20.25.110">
    <property type="entry name" value="S-adenosyl-L-methionine-dependent methyltransferases"/>
    <property type="match status" value="1"/>
</dbReference>
<feature type="domain" description="Methyltransferase" evidence="3">
    <location>
        <begin position="40"/>
        <end position="143"/>
    </location>
</feature>
<dbReference type="SUPFAM" id="SSF53335">
    <property type="entry name" value="S-adenosyl-L-methionine-dependent methyltransferases"/>
    <property type="match status" value="1"/>
</dbReference>
<dbReference type="GO" id="GO:0008168">
    <property type="term" value="F:methyltransferase activity"/>
    <property type="evidence" value="ECO:0007669"/>
    <property type="project" value="UniProtKB-KW"/>
</dbReference>
<evidence type="ECO:0000313" key="5">
    <source>
        <dbReference type="Proteomes" id="UP000198972"/>
    </source>
</evidence>
<evidence type="ECO:0000259" key="3">
    <source>
        <dbReference type="Pfam" id="PF13649"/>
    </source>
</evidence>
<dbReference type="GO" id="GO:0032259">
    <property type="term" value="P:methylation"/>
    <property type="evidence" value="ECO:0007669"/>
    <property type="project" value="UniProtKB-KW"/>
</dbReference>
<reference evidence="4 5" key="1">
    <citation type="submission" date="2016-10" db="EMBL/GenBank/DDBJ databases">
        <authorList>
            <person name="de Groot N.N."/>
        </authorList>
    </citation>
    <scope>NUCLEOTIDE SEQUENCE [LARGE SCALE GENOMIC DNA]</scope>
    <source>
        <strain evidence="4 5">DSM 28129</strain>
    </source>
</reference>
<dbReference type="CDD" id="cd02440">
    <property type="entry name" value="AdoMet_MTases"/>
    <property type="match status" value="1"/>
</dbReference>
<dbReference type="RefSeq" id="WP_091226767.1">
    <property type="nucleotide sequence ID" value="NZ_FNBG01000002.1"/>
</dbReference>
<dbReference type="PANTHER" id="PTHR43861:SF1">
    <property type="entry name" value="TRANS-ACONITATE 2-METHYLTRANSFERASE"/>
    <property type="match status" value="1"/>
</dbReference>
<dbReference type="EMBL" id="FNBG01000002">
    <property type="protein sequence ID" value="SDE81133.1"/>
    <property type="molecule type" value="Genomic_DNA"/>
</dbReference>